<proteinExistence type="predicted"/>
<feature type="repeat" description="ANK" evidence="3">
    <location>
        <begin position="426"/>
        <end position="458"/>
    </location>
</feature>
<protein>
    <submittedName>
        <fullName evidence="5">Uncharacterized protein</fullName>
    </submittedName>
</protein>
<sequence length="693" mass="71627">MNYSWLGSVLVAQIGDPRGALELRELGLDLARSDRSGLSRSNRGGWHSRYLNERGQEGTSQPLLELKRGLEGPVWEFLSKSGRSSKADSGAKLERSSRRLRVTALWANVHWPGDYNVEHQHAEEGSTGEEVPTISGVYYAAAGSQGHQDWARLQFPREAVEKDDGQRVEMFVNPEPGTVVLFPAVAPHEVAPLKSQTAVAGAEDALKERSDGVARVSFSFNLLTRELAAPLDAAASTGDLAEVTSLLLAGSDVHAVEASGFSALHHAAEAGHAAVVSALLLSGAEPYLATPGKSLPVHLAAAAGHAAVVEMLLSKVPGLVSTAGGVQGATLLHTAAVYGDTELMAKLLALRAVIQARQSDGSQPLHCAALNGHVQAVELLLAAGALAASSDHSGLQPLHEAARGGLLPVADALLAARADPLAVDSEGRPPLYWAAQGGHVELLDRLAAAGASLRIAEASPGVAGAGGRGEAMANYLAAALVGSGGDPQVKPSELAPLHAAAAAGHAKAAEWLLARGADARIAATSSLMQPIHLAALHGHVNLVKCLTAAGTPVGEAARGKILPLHLAALSGHLEVANELLAHRASPRSTATDGSSPLHLAAARGHSALAERLLAARAEVKASSRQKEQPLHRAAAAGHEKLVELLLQHRADLGARNKDGFSSADLLAAARAPPVLMVPMVLTVTMLAPPRGEL</sequence>
<feature type="region of interest" description="Disordered" evidence="4">
    <location>
        <begin position="34"/>
        <end position="61"/>
    </location>
</feature>
<dbReference type="OMA" id="QFPIHMA"/>
<organism evidence="5 6">
    <name type="scientific">Polarella glacialis</name>
    <name type="common">Dinoflagellate</name>
    <dbReference type="NCBI Taxonomy" id="89957"/>
    <lineage>
        <taxon>Eukaryota</taxon>
        <taxon>Sar</taxon>
        <taxon>Alveolata</taxon>
        <taxon>Dinophyceae</taxon>
        <taxon>Suessiales</taxon>
        <taxon>Suessiaceae</taxon>
        <taxon>Polarella</taxon>
    </lineage>
</organism>
<feature type="repeat" description="ANK" evidence="3">
    <location>
        <begin position="625"/>
        <end position="657"/>
    </location>
</feature>
<dbReference type="Pfam" id="PF13759">
    <property type="entry name" value="2OG-FeII_Oxy_5"/>
    <property type="match status" value="1"/>
</dbReference>
<dbReference type="InterPro" id="IPR012668">
    <property type="entry name" value="CHP02466"/>
</dbReference>
<accession>A0A813EI66</accession>
<dbReference type="PANTHER" id="PTHR24198">
    <property type="entry name" value="ANKYRIN REPEAT AND PROTEIN KINASE DOMAIN-CONTAINING PROTEIN"/>
    <property type="match status" value="1"/>
</dbReference>
<evidence type="ECO:0000256" key="4">
    <source>
        <dbReference type="SAM" id="MobiDB-lite"/>
    </source>
</evidence>
<dbReference type="Gene3D" id="1.25.40.20">
    <property type="entry name" value="Ankyrin repeat-containing domain"/>
    <property type="match status" value="3"/>
</dbReference>
<dbReference type="PROSITE" id="PS50088">
    <property type="entry name" value="ANK_REPEAT"/>
    <property type="match status" value="8"/>
</dbReference>
<dbReference type="EMBL" id="CAJNNV010010084">
    <property type="protein sequence ID" value="CAE8598165.1"/>
    <property type="molecule type" value="Genomic_DNA"/>
</dbReference>
<evidence type="ECO:0000313" key="6">
    <source>
        <dbReference type="Proteomes" id="UP000654075"/>
    </source>
</evidence>
<evidence type="ECO:0000256" key="3">
    <source>
        <dbReference type="PROSITE-ProRule" id="PRU00023"/>
    </source>
</evidence>
<evidence type="ECO:0000256" key="2">
    <source>
        <dbReference type="ARBA" id="ARBA00023043"/>
    </source>
</evidence>
<evidence type="ECO:0000313" key="5">
    <source>
        <dbReference type="EMBL" id="CAE8598165.1"/>
    </source>
</evidence>
<feature type="repeat" description="ANK" evidence="3">
    <location>
        <begin position="360"/>
        <end position="392"/>
    </location>
</feature>
<evidence type="ECO:0000256" key="1">
    <source>
        <dbReference type="ARBA" id="ARBA00022737"/>
    </source>
</evidence>
<dbReference type="PROSITE" id="PS50297">
    <property type="entry name" value="ANK_REP_REGION"/>
    <property type="match status" value="6"/>
</dbReference>
<dbReference type="InterPro" id="IPR002110">
    <property type="entry name" value="Ankyrin_rpt"/>
</dbReference>
<dbReference type="Proteomes" id="UP000654075">
    <property type="component" value="Unassembled WGS sequence"/>
</dbReference>
<dbReference type="Pfam" id="PF12796">
    <property type="entry name" value="Ank_2"/>
    <property type="match status" value="3"/>
</dbReference>
<reference evidence="5" key="1">
    <citation type="submission" date="2021-02" db="EMBL/GenBank/DDBJ databases">
        <authorList>
            <person name="Dougan E. K."/>
            <person name="Rhodes N."/>
            <person name="Thang M."/>
            <person name="Chan C."/>
        </authorList>
    </citation>
    <scope>NUCLEOTIDE SEQUENCE</scope>
</reference>
<feature type="repeat" description="ANK" evidence="3">
    <location>
        <begin position="327"/>
        <end position="359"/>
    </location>
</feature>
<feature type="repeat" description="ANK" evidence="3">
    <location>
        <begin position="259"/>
        <end position="291"/>
    </location>
</feature>
<dbReference type="OrthoDB" id="539213at2759"/>
<dbReference type="PRINTS" id="PR01415">
    <property type="entry name" value="ANKYRIN"/>
</dbReference>
<feature type="repeat" description="ANK" evidence="3">
    <location>
        <begin position="592"/>
        <end position="624"/>
    </location>
</feature>
<keyword evidence="2 3" id="KW-0040">ANK repeat</keyword>
<dbReference type="AlphaFoldDB" id="A0A813EI66"/>
<feature type="repeat" description="ANK" evidence="3">
    <location>
        <begin position="492"/>
        <end position="524"/>
    </location>
</feature>
<name>A0A813EI66_POLGL</name>
<dbReference type="InterPro" id="IPR036770">
    <property type="entry name" value="Ankyrin_rpt-contain_sf"/>
</dbReference>
<dbReference type="SUPFAM" id="SSF48403">
    <property type="entry name" value="Ankyrin repeat"/>
    <property type="match status" value="2"/>
</dbReference>
<dbReference type="Pfam" id="PF13637">
    <property type="entry name" value="Ank_4"/>
    <property type="match status" value="2"/>
</dbReference>
<dbReference type="SMART" id="SM00248">
    <property type="entry name" value="ANK"/>
    <property type="match status" value="12"/>
</dbReference>
<comment type="caution">
    <text evidence="5">The sequence shown here is derived from an EMBL/GenBank/DDBJ whole genome shotgun (WGS) entry which is preliminary data.</text>
</comment>
<feature type="repeat" description="ANK" evidence="3">
    <location>
        <begin position="393"/>
        <end position="425"/>
    </location>
</feature>
<keyword evidence="6" id="KW-1185">Reference proteome</keyword>
<dbReference type="PANTHER" id="PTHR24198:SF165">
    <property type="entry name" value="ANKYRIN REPEAT-CONTAINING PROTEIN-RELATED"/>
    <property type="match status" value="1"/>
</dbReference>
<dbReference type="Gene3D" id="2.60.120.620">
    <property type="entry name" value="q2cbj1_9rhob like domain"/>
    <property type="match status" value="1"/>
</dbReference>
<keyword evidence="1" id="KW-0677">Repeat</keyword>
<gene>
    <name evidence="5" type="ORF">PGLA1383_LOCUS16592</name>
</gene>